<dbReference type="AlphaFoldDB" id="A0AAN4U1F5"/>
<dbReference type="InterPro" id="IPR004358">
    <property type="entry name" value="Sig_transdc_His_kin-like_C"/>
</dbReference>
<evidence type="ECO:0000259" key="15">
    <source>
        <dbReference type="PROSITE" id="PS50894"/>
    </source>
</evidence>
<feature type="domain" description="Histidine kinase" evidence="13">
    <location>
        <begin position="411"/>
        <end position="618"/>
    </location>
</feature>
<dbReference type="Gene3D" id="2.30.30.40">
    <property type="entry name" value="SH3 Domains"/>
    <property type="match status" value="1"/>
</dbReference>
<dbReference type="InterPro" id="IPR036641">
    <property type="entry name" value="HPT_dom_sf"/>
</dbReference>
<dbReference type="Pfam" id="PF02518">
    <property type="entry name" value="HATPase_c"/>
    <property type="match status" value="1"/>
</dbReference>
<proteinExistence type="predicted"/>
<dbReference type="Pfam" id="PF01584">
    <property type="entry name" value="CheW"/>
    <property type="match status" value="1"/>
</dbReference>
<dbReference type="PANTHER" id="PTHR43395:SF10">
    <property type="entry name" value="CHEMOTAXIS PROTEIN CHEA"/>
    <property type="match status" value="1"/>
</dbReference>
<evidence type="ECO:0000313" key="16">
    <source>
        <dbReference type="EMBL" id="GEL52003.1"/>
    </source>
</evidence>
<dbReference type="InterPro" id="IPR037006">
    <property type="entry name" value="CheA-like_homodim_sf"/>
</dbReference>
<keyword evidence="4" id="KW-0145">Chemotaxis</keyword>
<dbReference type="EMBL" id="BJVS01000001">
    <property type="protein sequence ID" value="GEL52003.1"/>
    <property type="molecule type" value="Genomic_DNA"/>
</dbReference>
<dbReference type="InterPro" id="IPR036097">
    <property type="entry name" value="HisK_dim/P_sf"/>
</dbReference>
<dbReference type="SUPFAM" id="SSF50341">
    <property type="entry name" value="CheW-like"/>
    <property type="match status" value="1"/>
</dbReference>
<dbReference type="InterPro" id="IPR051315">
    <property type="entry name" value="Bact_Chemotaxis_CheA"/>
</dbReference>
<comment type="catalytic activity">
    <reaction evidence="1">
        <text>ATP + protein L-histidine = ADP + protein N-phospho-L-histidine.</text>
        <dbReference type="EC" id="2.7.13.3"/>
    </reaction>
</comment>
<dbReference type="SUPFAM" id="SSF47226">
    <property type="entry name" value="Histidine-containing phosphotransfer domain, HPT domain"/>
    <property type="match status" value="1"/>
</dbReference>
<comment type="caution">
    <text evidence="16">The sequence shown here is derived from an EMBL/GenBank/DDBJ whole genome shotgun (WGS) entry which is preliminary data.</text>
</comment>
<dbReference type="GO" id="GO:0005524">
    <property type="term" value="F:ATP binding"/>
    <property type="evidence" value="ECO:0007669"/>
    <property type="project" value="UniProtKB-KW"/>
</dbReference>
<sequence>MSSDMDEILEIFFQECEEQLQELETGLSALDADRAEADTVNAVFRAVHSIKGGAASFGLQNLVRFAHVYENSLDGVRSDRIAPTRDVIAVFLKSMDVLSDLVVEARGGVAVDAVRIDENLGELQRVNASGAGHTEASQATDAGAVEDSFCPVPMEFEPVAFSFDDDFSVEAVESEIPARWCVSFRPHDEMYHCGDDARNILTALSNLAKSKSETALITCKTDSLPDLDAIDAEKSYLSWEILLPLTVEEAAIRDVFDWVVDSCTFTISQDDKNSIPTEAPKAYPEADITPDSDEGAIVSVEEQPAQPSGADLAIIPQVHADDEQAPQLPAVDIRPPAEKILEALASTAQTLREEEPSTAAVSGTRKTETASIRVDLSRVDDLMDLVGELVIAQAAVQSLCQKSAVSGHHELIQSIEGMQTLTRDIQDAVMSVRAQPVRSVFQRMQRVVREASAMTRKAVNLELEGEDTEVDRTLIEKLAAPLTHMLRNAVDHGIESIEDRLAAGKPSEGNITLSAEHRSGRILITIKDDGAGVNRQRVFETAVKRGIIPHDATLSEDEINNLIFTPGFSTASEVSDLSGRGVGMDVVKQAIMSLGGRVVISSVPGKGTTFSLSLPLTLAILDGMLINAAETTMVIPISAVSEAIIVSEGDVYALPDGTSIISKRGECIPLLPLAATLGLAAPSKQETLEGAVVLVVENESGSRAALIVDEICGQTQVVIKSMEKNYRHIFGVSAATILGDGSVALILDVSALIAAALSQTDNKSMLGLSELVA</sequence>
<dbReference type="PROSITE" id="PS50894">
    <property type="entry name" value="HPT"/>
    <property type="match status" value="1"/>
</dbReference>
<organism evidence="16 17">
    <name type="scientific">Asaia bogorensis NBRC 16594</name>
    <dbReference type="NCBI Taxonomy" id="1231624"/>
    <lineage>
        <taxon>Bacteria</taxon>
        <taxon>Pseudomonadati</taxon>
        <taxon>Pseudomonadota</taxon>
        <taxon>Alphaproteobacteria</taxon>
        <taxon>Acetobacterales</taxon>
        <taxon>Acetobacteraceae</taxon>
        <taxon>Asaia</taxon>
    </lineage>
</organism>
<keyword evidence="10" id="KW-0902">Two-component regulatory system</keyword>
<dbReference type="SUPFAM" id="SSF55874">
    <property type="entry name" value="ATPase domain of HSP90 chaperone/DNA topoisomerase II/histidine kinase"/>
    <property type="match status" value="1"/>
</dbReference>
<protein>
    <recommendedName>
        <fullName evidence="3">Chemotaxis protein CheA</fullName>
        <ecNumber evidence="2">2.7.13.3</ecNumber>
    </recommendedName>
</protein>
<keyword evidence="9" id="KW-0067">ATP-binding</keyword>
<dbReference type="EC" id="2.7.13.3" evidence="2"/>
<evidence type="ECO:0000256" key="1">
    <source>
        <dbReference type="ARBA" id="ARBA00000085"/>
    </source>
</evidence>
<evidence type="ECO:0000256" key="11">
    <source>
        <dbReference type="ARBA" id="ARBA00035100"/>
    </source>
</evidence>
<dbReference type="Gene3D" id="1.20.120.160">
    <property type="entry name" value="HPT domain"/>
    <property type="match status" value="1"/>
</dbReference>
<dbReference type="PANTHER" id="PTHR43395">
    <property type="entry name" value="SENSOR HISTIDINE KINASE CHEA"/>
    <property type="match status" value="1"/>
</dbReference>
<dbReference type="Pfam" id="PF02895">
    <property type="entry name" value="H-kinase_dim"/>
    <property type="match status" value="1"/>
</dbReference>
<feature type="domain" description="HPt" evidence="15">
    <location>
        <begin position="1"/>
        <end position="105"/>
    </location>
</feature>
<dbReference type="SMART" id="SM00073">
    <property type="entry name" value="HPT"/>
    <property type="match status" value="1"/>
</dbReference>
<reference evidence="16 17" key="1">
    <citation type="submission" date="2019-07" db="EMBL/GenBank/DDBJ databases">
        <title>Whole genome shotgun sequence of Asaia bogorensis NBRC 16594.</title>
        <authorList>
            <person name="Hosoyama A."/>
            <person name="Uohara A."/>
            <person name="Ohji S."/>
            <person name="Ichikawa N."/>
        </authorList>
    </citation>
    <scope>NUCLEOTIDE SEQUENCE [LARGE SCALE GENOMIC DNA]</scope>
    <source>
        <strain evidence="16 17">NBRC 16594</strain>
    </source>
</reference>
<comment type="function">
    <text evidence="11">Involved in the transmission of sensory signals from the chemoreceptors to the flagellar motors. CheA is autophosphorylated; it can transfer its phosphate group to either CheB or CheY.</text>
</comment>
<evidence type="ECO:0000256" key="6">
    <source>
        <dbReference type="ARBA" id="ARBA00022679"/>
    </source>
</evidence>
<dbReference type="SUPFAM" id="SSF47384">
    <property type="entry name" value="Homodimeric domain of signal transducing histidine kinase"/>
    <property type="match status" value="1"/>
</dbReference>
<evidence type="ECO:0000256" key="2">
    <source>
        <dbReference type="ARBA" id="ARBA00012438"/>
    </source>
</evidence>
<evidence type="ECO:0000259" key="14">
    <source>
        <dbReference type="PROSITE" id="PS50851"/>
    </source>
</evidence>
<dbReference type="InterPro" id="IPR003594">
    <property type="entry name" value="HATPase_dom"/>
</dbReference>
<dbReference type="PROSITE" id="PS50851">
    <property type="entry name" value="CHEW"/>
    <property type="match status" value="1"/>
</dbReference>
<dbReference type="Pfam" id="PF01627">
    <property type="entry name" value="Hpt"/>
    <property type="match status" value="1"/>
</dbReference>
<dbReference type="InterPro" id="IPR005467">
    <property type="entry name" value="His_kinase_dom"/>
</dbReference>
<evidence type="ECO:0000256" key="10">
    <source>
        <dbReference type="ARBA" id="ARBA00023012"/>
    </source>
</evidence>
<dbReference type="GO" id="GO:0006935">
    <property type="term" value="P:chemotaxis"/>
    <property type="evidence" value="ECO:0007669"/>
    <property type="project" value="UniProtKB-KW"/>
</dbReference>
<dbReference type="GO" id="GO:0000155">
    <property type="term" value="F:phosphorelay sensor kinase activity"/>
    <property type="evidence" value="ECO:0007669"/>
    <property type="project" value="InterPro"/>
</dbReference>
<dbReference type="RefSeq" id="WP_062165236.1">
    <property type="nucleotide sequence ID" value="NZ_BAPU01000035.1"/>
</dbReference>
<dbReference type="CDD" id="cd00731">
    <property type="entry name" value="CheA_reg"/>
    <property type="match status" value="1"/>
</dbReference>
<dbReference type="SMART" id="SM00387">
    <property type="entry name" value="HATPase_c"/>
    <property type="match status" value="1"/>
</dbReference>
<dbReference type="InterPro" id="IPR004105">
    <property type="entry name" value="CheA-like_dim"/>
</dbReference>
<dbReference type="PROSITE" id="PS50109">
    <property type="entry name" value="HIS_KIN"/>
    <property type="match status" value="1"/>
</dbReference>
<evidence type="ECO:0000259" key="13">
    <source>
        <dbReference type="PROSITE" id="PS50109"/>
    </source>
</evidence>
<evidence type="ECO:0000256" key="3">
    <source>
        <dbReference type="ARBA" id="ARBA00021495"/>
    </source>
</evidence>
<evidence type="ECO:0000256" key="4">
    <source>
        <dbReference type="ARBA" id="ARBA00022500"/>
    </source>
</evidence>
<dbReference type="CDD" id="cd16916">
    <property type="entry name" value="HATPase_CheA-like"/>
    <property type="match status" value="1"/>
</dbReference>
<evidence type="ECO:0000256" key="7">
    <source>
        <dbReference type="ARBA" id="ARBA00022741"/>
    </source>
</evidence>
<dbReference type="InterPro" id="IPR002545">
    <property type="entry name" value="CheW-lke_dom"/>
</dbReference>
<keyword evidence="17" id="KW-1185">Reference proteome</keyword>
<dbReference type="InterPro" id="IPR036890">
    <property type="entry name" value="HATPase_C_sf"/>
</dbReference>
<feature type="modified residue" description="Phosphohistidine" evidence="12">
    <location>
        <position position="48"/>
    </location>
</feature>
<dbReference type="Gene3D" id="3.30.565.10">
    <property type="entry name" value="Histidine kinase-like ATPase, C-terminal domain"/>
    <property type="match status" value="1"/>
</dbReference>
<dbReference type="PRINTS" id="PR00344">
    <property type="entry name" value="BCTRLSENSOR"/>
</dbReference>
<dbReference type="InterPro" id="IPR036061">
    <property type="entry name" value="CheW-like_dom_sf"/>
</dbReference>
<keyword evidence="8" id="KW-0418">Kinase</keyword>
<evidence type="ECO:0000256" key="8">
    <source>
        <dbReference type="ARBA" id="ARBA00022777"/>
    </source>
</evidence>
<accession>A0AAN4U1F5</accession>
<keyword evidence="7" id="KW-0547">Nucleotide-binding</keyword>
<dbReference type="FunFam" id="3.30.565.10:FF:000016">
    <property type="entry name" value="Chemotaxis protein CheA, putative"/>
    <property type="match status" value="1"/>
</dbReference>
<name>A0AAN4U1F5_9PROT</name>
<evidence type="ECO:0000256" key="5">
    <source>
        <dbReference type="ARBA" id="ARBA00022553"/>
    </source>
</evidence>
<evidence type="ECO:0000256" key="12">
    <source>
        <dbReference type="PROSITE-ProRule" id="PRU00110"/>
    </source>
</evidence>
<dbReference type="InterPro" id="IPR008207">
    <property type="entry name" value="Sig_transdc_His_kin_Hpt_dom"/>
</dbReference>
<keyword evidence="6" id="KW-0808">Transferase</keyword>
<dbReference type="SMART" id="SM01231">
    <property type="entry name" value="H-kinase_dim"/>
    <property type="match status" value="1"/>
</dbReference>
<gene>
    <name evidence="16" type="ORF">ABO01nite_00100</name>
</gene>
<dbReference type="Gene3D" id="1.10.287.560">
    <property type="entry name" value="Histidine kinase CheA-like, homodimeric domain"/>
    <property type="match status" value="1"/>
</dbReference>
<dbReference type="GO" id="GO:0005737">
    <property type="term" value="C:cytoplasm"/>
    <property type="evidence" value="ECO:0007669"/>
    <property type="project" value="InterPro"/>
</dbReference>
<dbReference type="FunFam" id="2.30.30.40:FF:000048">
    <property type="entry name" value="Chemotaxis protein CheA, putative"/>
    <property type="match status" value="1"/>
</dbReference>
<feature type="domain" description="CheW-like" evidence="14">
    <location>
        <begin position="620"/>
        <end position="758"/>
    </location>
</feature>
<evidence type="ECO:0000256" key="9">
    <source>
        <dbReference type="ARBA" id="ARBA00022840"/>
    </source>
</evidence>
<dbReference type="CDD" id="cd00088">
    <property type="entry name" value="HPT"/>
    <property type="match status" value="1"/>
</dbReference>
<evidence type="ECO:0000313" key="17">
    <source>
        <dbReference type="Proteomes" id="UP000321287"/>
    </source>
</evidence>
<dbReference type="Proteomes" id="UP000321287">
    <property type="component" value="Unassembled WGS sequence"/>
</dbReference>
<dbReference type="SMART" id="SM00260">
    <property type="entry name" value="CheW"/>
    <property type="match status" value="1"/>
</dbReference>
<keyword evidence="5 12" id="KW-0597">Phosphoprotein</keyword>